<dbReference type="Proteomes" id="UP001172673">
    <property type="component" value="Unassembled WGS sequence"/>
</dbReference>
<dbReference type="AlphaFoldDB" id="A0AA38X7T4"/>
<organism evidence="2 3">
    <name type="scientific">Cladophialophora chaetospira</name>
    <dbReference type="NCBI Taxonomy" id="386627"/>
    <lineage>
        <taxon>Eukaryota</taxon>
        <taxon>Fungi</taxon>
        <taxon>Dikarya</taxon>
        <taxon>Ascomycota</taxon>
        <taxon>Pezizomycotina</taxon>
        <taxon>Eurotiomycetes</taxon>
        <taxon>Chaetothyriomycetidae</taxon>
        <taxon>Chaetothyriales</taxon>
        <taxon>Herpotrichiellaceae</taxon>
        <taxon>Cladophialophora</taxon>
    </lineage>
</organism>
<dbReference type="EMBL" id="JAPDRK010000010">
    <property type="protein sequence ID" value="KAJ9608447.1"/>
    <property type="molecule type" value="Genomic_DNA"/>
</dbReference>
<protein>
    <submittedName>
        <fullName evidence="2">Uncharacterized protein</fullName>
    </submittedName>
</protein>
<keyword evidence="3" id="KW-1185">Reference proteome</keyword>
<reference evidence="2" key="1">
    <citation type="submission" date="2022-10" db="EMBL/GenBank/DDBJ databases">
        <title>Culturing micro-colonial fungi from biological soil crusts in the Mojave desert and describing Neophaeococcomyces mojavensis, and introducing the new genera and species Taxawa tesnikishii.</title>
        <authorList>
            <person name="Kurbessoian T."/>
            <person name="Stajich J.E."/>
        </authorList>
    </citation>
    <scope>NUCLEOTIDE SEQUENCE</scope>
    <source>
        <strain evidence="2">TK_41</strain>
    </source>
</reference>
<proteinExistence type="predicted"/>
<evidence type="ECO:0000256" key="1">
    <source>
        <dbReference type="SAM" id="MobiDB-lite"/>
    </source>
</evidence>
<feature type="region of interest" description="Disordered" evidence="1">
    <location>
        <begin position="141"/>
        <end position="173"/>
    </location>
</feature>
<sequence>MTARKTIYRIPDLKPDSEEIETYFKNAQGWKGPEQSKNRIGSALLLSGLVKQQVEDIFEAGMAMWKEIGTGDNRMADLDYRCDDMLKLRAEIETALRDRFAEVFEKRCRSLAEEEFIQERVPGMVVYRTWHTWSRKERKPVFRRRDPTGAGADQQGAQNVDDEVSKDPKPTVEHVDLTVEDTVVTQEGGVDHGSPTASSTSSLFSNLLSTFSPPTQPTYTPPILEIYSSKDQDELLRLNMKYLTDESTTQSTFTPSFDKLESQMREHPLVADWPDKLLFIHVDGKDKNTFVFNQATLDTAFKEWMWKESKLRAFRLYINEFDGAGRPPRIVLR</sequence>
<gene>
    <name evidence="2" type="ORF">H2200_007435</name>
</gene>
<name>A0AA38X7T4_9EURO</name>
<feature type="compositionally biased region" description="Basic and acidic residues" evidence="1">
    <location>
        <begin position="163"/>
        <end position="173"/>
    </location>
</feature>
<evidence type="ECO:0000313" key="3">
    <source>
        <dbReference type="Proteomes" id="UP001172673"/>
    </source>
</evidence>
<evidence type="ECO:0000313" key="2">
    <source>
        <dbReference type="EMBL" id="KAJ9608447.1"/>
    </source>
</evidence>
<comment type="caution">
    <text evidence="2">The sequence shown here is derived from an EMBL/GenBank/DDBJ whole genome shotgun (WGS) entry which is preliminary data.</text>
</comment>
<accession>A0AA38X7T4</accession>